<dbReference type="Proteomes" id="UP000639274">
    <property type="component" value="Chromosome"/>
</dbReference>
<dbReference type="AlphaFoldDB" id="A0A974XY02"/>
<dbReference type="KEGG" id="lsf:I8J32_013885"/>
<dbReference type="EMBL" id="CP071518">
    <property type="protein sequence ID" value="QSX77804.1"/>
    <property type="molecule type" value="Genomic_DNA"/>
</dbReference>
<gene>
    <name evidence="1" type="ORF">I8J32_013885</name>
</gene>
<protein>
    <submittedName>
        <fullName evidence="1">Uncharacterized protein</fullName>
    </submittedName>
</protein>
<dbReference type="RefSeq" id="WP_200615657.1">
    <property type="nucleotide sequence ID" value="NZ_CP071518.1"/>
</dbReference>
<proteinExistence type="predicted"/>
<accession>A0A974XY02</accession>
<reference evidence="1 2" key="1">
    <citation type="submission" date="2021-03" db="EMBL/GenBank/DDBJ databases">
        <title>Lysobacter sp. nov. isolated from soil of gangwondo yeongwol, south Korea.</title>
        <authorList>
            <person name="Kim K.R."/>
            <person name="Kim K.H."/>
            <person name="Jeon C.O."/>
        </authorList>
    </citation>
    <scope>NUCLEOTIDE SEQUENCE [LARGE SCALE GENOMIC DNA]</scope>
    <source>
        <strain evidence="1 2">R19</strain>
    </source>
</reference>
<keyword evidence="2" id="KW-1185">Reference proteome</keyword>
<organism evidence="1 2">
    <name type="scientific">Agrilutibacter solisilvae</name>
    <dbReference type="NCBI Taxonomy" id="2763317"/>
    <lineage>
        <taxon>Bacteria</taxon>
        <taxon>Pseudomonadati</taxon>
        <taxon>Pseudomonadota</taxon>
        <taxon>Gammaproteobacteria</taxon>
        <taxon>Lysobacterales</taxon>
        <taxon>Lysobacteraceae</taxon>
        <taxon>Agrilutibacter</taxon>
    </lineage>
</organism>
<sequence>MKFTEHVELSDWNGQCLLTVRDVELHDFLDDFFAGHGIEAQVVRPPNNPEQHQLLFPPAISTAAVYRLLSQVGLEEIDRIVRINSGASGAKGGA</sequence>
<evidence type="ECO:0000313" key="1">
    <source>
        <dbReference type="EMBL" id="QSX77804.1"/>
    </source>
</evidence>
<name>A0A974XY02_9GAMM</name>
<evidence type="ECO:0000313" key="2">
    <source>
        <dbReference type="Proteomes" id="UP000639274"/>
    </source>
</evidence>